<dbReference type="SUPFAM" id="SSF51569">
    <property type="entry name" value="Aldolase"/>
    <property type="match status" value="1"/>
</dbReference>
<dbReference type="PANTHER" id="PTHR30304:SF0">
    <property type="entry name" value="D-TAGATOSE-1,6-BISPHOSPHATE ALDOLASE SUBUNIT GATY-RELATED"/>
    <property type="match status" value="1"/>
</dbReference>
<name>A0A4R1N9A5_9GAMM</name>
<feature type="active site" description="Proton donor" evidence="1">
    <location>
        <position position="82"/>
    </location>
</feature>
<feature type="binding site" evidence="2">
    <location>
        <position position="178"/>
    </location>
    <ligand>
        <name>Zn(2+)</name>
        <dbReference type="ChEBI" id="CHEBI:29105"/>
        <label>1</label>
        <note>catalytic</note>
    </ligand>
</feature>
<dbReference type="Gene3D" id="3.20.20.70">
    <property type="entry name" value="Aldolase class I"/>
    <property type="match status" value="1"/>
</dbReference>
<dbReference type="AlphaFoldDB" id="A0A4R1N9A5"/>
<dbReference type="PANTHER" id="PTHR30304">
    <property type="entry name" value="D-TAGATOSE-1,6-BISPHOSPHATE ALDOLASE"/>
    <property type="match status" value="1"/>
</dbReference>
<evidence type="ECO:0000313" key="4">
    <source>
        <dbReference type="Proteomes" id="UP000294555"/>
    </source>
</evidence>
<evidence type="ECO:0000256" key="2">
    <source>
        <dbReference type="PIRSR" id="PIRSR001359-3"/>
    </source>
</evidence>
<dbReference type="Pfam" id="PF01116">
    <property type="entry name" value="F_bP_aldolase"/>
    <property type="match status" value="1"/>
</dbReference>
<dbReference type="InterPro" id="IPR050246">
    <property type="entry name" value="Class_II_FBP_aldolase"/>
</dbReference>
<dbReference type="PROSITE" id="PS00602">
    <property type="entry name" value="ALDOLASE_CLASS_II_1"/>
    <property type="match status" value="1"/>
</dbReference>
<dbReference type="GO" id="GO:0005975">
    <property type="term" value="P:carbohydrate metabolic process"/>
    <property type="evidence" value="ECO:0007669"/>
    <property type="project" value="InterPro"/>
</dbReference>
<dbReference type="NCBIfam" id="NF005943">
    <property type="entry name" value="PRK07998.1"/>
    <property type="match status" value="1"/>
</dbReference>
<sequence>MPLVNGKILLDRIREKKVLAGAFNTTNLETTISILNAIERSGLPNFIQIAPTNAQLSGYDYIYEIVKRHAAKMDVPISLHLDHGKSLDDVKQAVRAGFTSVMIDGAAFSFEENIAFTREAVDFCKSFGIPVEAELGAILGKEDDHVSEADCKTEPEKVKTFVEQTGCDLLAVSVGNVHGLEDIPRIDIPLLQRIAAVSPVPLVIHGGSGIHEDILRSFVNYNVVKVNIASDLRKAFITSVGKAYVDNNNEANLARVMARAKSAVEEDVYGKILMMNKGHRYIRKAS</sequence>
<dbReference type="OrthoDB" id="9803995at2"/>
<keyword evidence="4" id="KW-1185">Reference proteome</keyword>
<dbReference type="GO" id="GO:0008270">
    <property type="term" value="F:zinc ion binding"/>
    <property type="evidence" value="ECO:0007669"/>
    <property type="project" value="InterPro"/>
</dbReference>
<comment type="caution">
    <text evidence="3">The sequence shown here is derived from an EMBL/GenBank/DDBJ whole genome shotgun (WGS) entry which is preliminary data.</text>
</comment>
<dbReference type="InterPro" id="IPR000771">
    <property type="entry name" value="FBA_II"/>
</dbReference>
<feature type="binding site" evidence="2">
    <location>
        <position position="205"/>
    </location>
    <ligand>
        <name>Zn(2+)</name>
        <dbReference type="ChEBI" id="CHEBI:29105"/>
        <label>1</label>
        <note>catalytic</note>
    </ligand>
</feature>
<dbReference type="CDD" id="cd00947">
    <property type="entry name" value="TBP_aldolase_IIB"/>
    <property type="match status" value="1"/>
</dbReference>
<feature type="binding site" evidence="2">
    <location>
        <position position="83"/>
    </location>
    <ligand>
        <name>Zn(2+)</name>
        <dbReference type="ChEBI" id="CHEBI:29105"/>
        <label>1</label>
        <note>catalytic</note>
    </ligand>
</feature>
<reference evidence="3 4" key="1">
    <citation type="submission" date="2019-02" db="EMBL/GenBank/DDBJ databases">
        <title>Investigation of anaerobic lignin degradation for improved lignocellulosic biofuels.</title>
        <authorList>
            <person name="Deangelis K."/>
        </authorList>
    </citation>
    <scope>NUCLEOTIDE SEQUENCE [LARGE SCALE GENOMIC DNA]</scope>
    <source>
        <strain evidence="3 4">159R</strain>
    </source>
</reference>
<accession>A0A4R1N9A5</accession>
<dbReference type="InterPro" id="IPR013785">
    <property type="entry name" value="Aldolase_TIM"/>
</dbReference>
<organism evidence="3 4">
    <name type="scientific">Sodalis ligni</name>
    <dbReference type="NCBI Taxonomy" id="2697027"/>
    <lineage>
        <taxon>Bacteria</taxon>
        <taxon>Pseudomonadati</taxon>
        <taxon>Pseudomonadota</taxon>
        <taxon>Gammaproteobacteria</taxon>
        <taxon>Enterobacterales</taxon>
        <taxon>Bruguierivoracaceae</taxon>
        <taxon>Sodalis</taxon>
    </lineage>
</organism>
<feature type="binding site" evidence="2">
    <location>
        <position position="104"/>
    </location>
    <ligand>
        <name>Zn(2+)</name>
        <dbReference type="ChEBI" id="CHEBI:29105"/>
        <label>2</label>
    </ligand>
</feature>
<dbReference type="GO" id="GO:0009025">
    <property type="term" value="F:tagatose-bisphosphate aldolase activity"/>
    <property type="evidence" value="ECO:0007669"/>
    <property type="project" value="TreeGrafter"/>
</dbReference>
<protein>
    <submittedName>
        <fullName evidence="3">Fructose-bisphosphate aldolase</fullName>
    </submittedName>
</protein>
<dbReference type="EMBL" id="SJOI01000001">
    <property type="protein sequence ID" value="TCL03209.1"/>
    <property type="molecule type" value="Genomic_DNA"/>
</dbReference>
<dbReference type="RefSeq" id="WP_132922099.1">
    <property type="nucleotide sequence ID" value="NZ_SJOI01000001.1"/>
</dbReference>
<dbReference type="PIRSF" id="PIRSF001359">
    <property type="entry name" value="F_bP_aldolase_II"/>
    <property type="match status" value="1"/>
</dbReference>
<proteinExistence type="predicted"/>
<dbReference type="GO" id="GO:0005829">
    <property type="term" value="C:cytosol"/>
    <property type="evidence" value="ECO:0007669"/>
    <property type="project" value="TreeGrafter"/>
</dbReference>
<evidence type="ECO:0000313" key="3">
    <source>
        <dbReference type="EMBL" id="TCL03209.1"/>
    </source>
</evidence>
<keyword evidence="2" id="KW-0479">Metal-binding</keyword>
<dbReference type="Proteomes" id="UP000294555">
    <property type="component" value="Unassembled WGS sequence"/>
</dbReference>
<evidence type="ECO:0000256" key="1">
    <source>
        <dbReference type="PIRSR" id="PIRSR001359-1"/>
    </source>
</evidence>
<gene>
    <name evidence="3" type="ORF">EZJ58_1267</name>
</gene>
<keyword evidence="2" id="KW-0862">Zinc</keyword>
<feature type="binding site" evidence="2">
    <location>
        <position position="134"/>
    </location>
    <ligand>
        <name>Zn(2+)</name>
        <dbReference type="ChEBI" id="CHEBI:29105"/>
        <label>2</label>
    </ligand>
</feature>
<comment type="cofactor">
    <cofactor evidence="2">
        <name>Zn(2+)</name>
        <dbReference type="ChEBI" id="CHEBI:29105"/>
    </cofactor>
    <text evidence="2">Binds 2 Zn(2+) ions per subunit. One is catalytic and the other provides a structural contribution.</text>
</comment>